<feature type="transmembrane region" description="Helical" evidence="1">
    <location>
        <begin position="136"/>
        <end position="158"/>
    </location>
</feature>
<feature type="transmembrane region" description="Helical" evidence="1">
    <location>
        <begin position="164"/>
        <end position="183"/>
    </location>
</feature>
<evidence type="ECO:0000313" key="2">
    <source>
        <dbReference type="EMBL" id="MBC5842562.1"/>
    </source>
</evidence>
<keyword evidence="1" id="KW-0812">Transmembrane</keyword>
<feature type="transmembrane region" description="Helical" evidence="1">
    <location>
        <begin position="83"/>
        <end position="106"/>
    </location>
</feature>
<feature type="transmembrane region" description="Helical" evidence="1">
    <location>
        <begin position="204"/>
        <end position="230"/>
    </location>
</feature>
<reference evidence="2 3" key="1">
    <citation type="submission" date="2020-08" db="EMBL/GenBank/DDBJ databases">
        <title>Description of novel Flavobacterium F-380 isolate.</title>
        <authorList>
            <person name="Saticioglu I.B."/>
            <person name="Duman M."/>
            <person name="Altun S."/>
        </authorList>
    </citation>
    <scope>NUCLEOTIDE SEQUENCE [LARGE SCALE GENOMIC DNA]</scope>
    <source>
        <strain evidence="2 3">F-380</strain>
    </source>
</reference>
<proteinExistence type="predicted"/>
<feature type="transmembrane region" description="Helical" evidence="1">
    <location>
        <begin position="34"/>
        <end position="63"/>
    </location>
</feature>
<accession>A0ABR7JAK0</accession>
<dbReference type="EMBL" id="JACRUJ010000005">
    <property type="protein sequence ID" value="MBC5842562.1"/>
    <property type="molecule type" value="Genomic_DNA"/>
</dbReference>
<keyword evidence="1" id="KW-1133">Transmembrane helix</keyword>
<organism evidence="2 3">
    <name type="scientific">Flavobacterium kayseriense</name>
    <dbReference type="NCBI Taxonomy" id="2764714"/>
    <lineage>
        <taxon>Bacteria</taxon>
        <taxon>Pseudomonadati</taxon>
        <taxon>Bacteroidota</taxon>
        <taxon>Flavobacteriia</taxon>
        <taxon>Flavobacteriales</taxon>
        <taxon>Flavobacteriaceae</taxon>
        <taxon>Flavobacterium</taxon>
    </lineage>
</organism>
<evidence type="ECO:0000256" key="1">
    <source>
        <dbReference type="SAM" id="Phobius"/>
    </source>
</evidence>
<name>A0ABR7JAK0_9FLAO</name>
<evidence type="ECO:0008006" key="4">
    <source>
        <dbReference type="Google" id="ProtNLM"/>
    </source>
</evidence>
<evidence type="ECO:0000313" key="3">
    <source>
        <dbReference type="Proteomes" id="UP000629963"/>
    </source>
</evidence>
<dbReference type="Proteomes" id="UP000629963">
    <property type="component" value="Unassembled WGS sequence"/>
</dbReference>
<keyword evidence="3" id="KW-1185">Reference proteome</keyword>
<protein>
    <recommendedName>
        <fullName evidence="4">Integral membrane protein</fullName>
    </recommendedName>
</protein>
<comment type="caution">
    <text evidence="2">The sequence shown here is derived from an EMBL/GenBank/DDBJ whole genome shotgun (WGS) entry which is preliminary data.</text>
</comment>
<gene>
    <name evidence="2" type="ORF">H8R23_14205</name>
</gene>
<keyword evidence="1" id="KW-0472">Membrane</keyword>
<dbReference type="RefSeq" id="WP_187011055.1">
    <property type="nucleotide sequence ID" value="NZ_JACRUI010000005.1"/>
</dbReference>
<sequence>MNDKKLKIEALKENGYQLEFENVFNLAFDNYKKIALYAGLMIFVFSILMGILFSVGIISYLGVAQFTEMMKPENLQAEVMSENIKALLIVATVIGVALLSPFYAGLIKMAHSAQKDEEFHVSTVFSYYKAPHFKELVIAASLIALFSSTINSAITYLGIQYLEILVSTIISFITMLVIPLIIFSDLKATDAITSSIVLVSKQPLLLIGLYIISSLASLIGIFGCCIGIFFTIPFMYSFYFATYSQIVGFDQNTIEEHF</sequence>